<comment type="subcellular location">
    <subcellularLocation>
        <location evidence="2">Cytoplasm</location>
    </subcellularLocation>
</comment>
<dbReference type="Proteomes" id="UP000019763">
    <property type="component" value="Unassembled WGS sequence"/>
</dbReference>
<dbReference type="SFLD" id="SFLDG01062">
    <property type="entry name" value="methyltransferase_(Class_A)"/>
    <property type="match status" value="1"/>
</dbReference>
<protein>
    <submittedName>
        <fullName evidence="13">Dual-specificity RNA methyltransferase RlmN</fullName>
        <ecNumber evidence="13">2.1.1.-</ecNumber>
    </submittedName>
</protein>
<evidence type="ECO:0000256" key="11">
    <source>
        <dbReference type="SAM" id="MobiDB-lite"/>
    </source>
</evidence>
<feature type="compositionally biased region" description="Basic residues" evidence="11">
    <location>
        <begin position="386"/>
        <end position="395"/>
    </location>
</feature>
<keyword evidence="4" id="KW-0963">Cytoplasm</keyword>
<dbReference type="SFLD" id="SFLDS00029">
    <property type="entry name" value="Radical_SAM"/>
    <property type="match status" value="1"/>
</dbReference>
<evidence type="ECO:0000256" key="4">
    <source>
        <dbReference type="ARBA" id="ARBA00022490"/>
    </source>
</evidence>
<dbReference type="eggNOG" id="ENOG502QQ98">
    <property type="taxonomic scope" value="Eukaryota"/>
</dbReference>
<gene>
    <name evidence="13" type="ORF">GNI_077720</name>
</gene>
<dbReference type="EMBL" id="AFNH02000583">
    <property type="protein sequence ID" value="EZG66683.1"/>
    <property type="molecule type" value="Genomic_DNA"/>
</dbReference>
<comment type="cofactor">
    <cofactor evidence="1">
        <name>[4Fe-4S] cluster</name>
        <dbReference type="ChEBI" id="CHEBI:49883"/>
    </cofactor>
</comment>
<sequence length="395" mass="44039">MSRRLEWQSVFDEVLLRGLVVEGILSTEKRAKLLVAAASVPPREGACDAAYWFGICPDVGRAAAHVLEERSVRHMTSRVIHIETTSKGDTTKFVTELQDGLKIETCIMRKGTTRTRSTVCVSCQVGCSMACKFCATGTLGLLGNLTSGEIIEQFVRANALEPIRNVVYMGMGEPLANYAAVISSIHQLCEQKVHHVAPHRITLSTVGFDPRLIEDLINDVPDVSLALSLHAPNQLIRDQIVPTSTKVPLHSLLKAAFQFVDYQRALSAKKGKRQMLFIEYCMLRNVNDSENCAKELAQLLKPWKDRAIINLIPYNPTDVSIDFEPPDQTAVWRFHHILKSDHGFQAFVRQEHGQVRTYSCHRALKQRQVGGKATESKPGTAPRGGARIRMHHART</sequence>
<dbReference type="PANTHER" id="PTHR30544:SF8">
    <property type="entry name" value="RADICAL SAM SUPERFAMILY PROTEIN"/>
    <property type="match status" value="1"/>
</dbReference>
<keyword evidence="5 13" id="KW-0489">Methyltransferase</keyword>
<dbReference type="GO" id="GO:0046872">
    <property type="term" value="F:metal ion binding"/>
    <property type="evidence" value="ECO:0007669"/>
    <property type="project" value="UniProtKB-KW"/>
</dbReference>
<name>A0A023B6T5_GRENI</name>
<evidence type="ECO:0000256" key="8">
    <source>
        <dbReference type="ARBA" id="ARBA00022723"/>
    </source>
</evidence>
<dbReference type="InterPro" id="IPR058240">
    <property type="entry name" value="rSAM_sf"/>
</dbReference>
<accession>A0A023B6T5</accession>
<keyword evidence="6 13" id="KW-0808">Transferase</keyword>
<dbReference type="PROSITE" id="PS51918">
    <property type="entry name" value="RADICAL_SAM"/>
    <property type="match status" value="1"/>
</dbReference>
<dbReference type="GO" id="GO:0005737">
    <property type="term" value="C:cytoplasm"/>
    <property type="evidence" value="ECO:0007669"/>
    <property type="project" value="UniProtKB-SubCell"/>
</dbReference>
<evidence type="ECO:0000256" key="7">
    <source>
        <dbReference type="ARBA" id="ARBA00022691"/>
    </source>
</evidence>
<dbReference type="EC" id="2.1.1.-" evidence="13"/>
<dbReference type="GO" id="GO:0030488">
    <property type="term" value="P:tRNA methylation"/>
    <property type="evidence" value="ECO:0007669"/>
    <property type="project" value="TreeGrafter"/>
</dbReference>
<evidence type="ECO:0000313" key="14">
    <source>
        <dbReference type="Proteomes" id="UP000019763"/>
    </source>
</evidence>
<dbReference type="GO" id="GO:0051539">
    <property type="term" value="F:4 iron, 4 sulfur cluster binding"/>
    <property type="evidence" value="ECO:0007669"/>
    <property type="project" value="UniProtKB-KW"/>
</dbReference>
<dbReference type="RefSeq" id="XP_011130534.1">
    <property type="nucleotide sequence ID" value="XM_011132232.1"/>
</dbReference>
<evidence type="ECO:0000256" key="9">
    <source>
        <dbReference type="ARBA" id="ARBA00023004"/>
    </source>
</evidence>
<keyword evidence="10" id="KW-0411">Iron-sulfur</keyword>
<dbReference type="AlphaFoldDB" id="A0A023B6T5"/>
<dbReference type="InterPro" id="IPR013785">
    <property type="entry name" value="Aldolase_TIM"/>
</dbReference>
<evidence type="ECO:0000256" key="2">
    <source>
        <dbReference type="ARBA" id="ARBA00004496"/>
    </source>
</evidence>
<evidence type="ECO:0000256" key="1">
    <source>
        <dbReference type="ARBA" id="ARBA00001966"/>
    </source>
</evidence>
<dbReference type="VEuPathDB" id="CryptoDB:GNI_077720"/>
<feature type="region of interest" description="Disordered" evidence="11">
    <location>
        <begin position="366"/>
        <end position="395"/>
    </location>
</feature>
<comment type="caution">
    <text evidence="13">The sequence shown here is derived from an EMBL/GenBank/DDBJ whole genome shotgun (WGS) entry which is preliminary data.</text>
</comment>
<dbReference type="PANTHER" id="PTHR30544">
    <property type="entry name" value="23S RRNA METHYLTRANSFERASE"/>
    <property type="match status" value="1"/>
</dbReference>
<dbReference type="InterPro" id="IPR007197">
    <property type="entry name" value="rSAM"/>
</dbReference>
<dbReference type="GeneID" id="22912821"/>
<dbReference type="SFLD" id="SFLDF00275">
    <property type="entry name" value="adenosine_C2_methyltransferase"/>
    <property type="match status" value="1"/>
</dbReference>
<dbReference type="GO" id="GO:0008173">
    <property type="term" value="F:RNA methyltransferase activity"/>
    <property type="evidence" value="ECO:0007669"/>
    <property type="project" value="InterPro"/>
</dbReference>
<evidence type="ECO:0000256" key="6">
    <source>
        <dbReference type="ARBA" id="ARBA00022679"/>
    </source>
</evidence>
<evidence type="ECO:0000259" key="12">
    <source>
        <dbReference type="PROSITE" id="PS51918"/>
    </source>
</evidence>
<evidence type="ECO:0000256" key="5">
    <source>
        <dbReference type="ARBA" id="ARBA00022603"/>
    </source>
</evidence>
<dbReference type="OrthoDB" id="538249at2759"/>
<evidence type="ECO:0000256" key="10">
    <source>
        <dbReference type="ARBA" id="ARBA00023014"/>
    </source>
</evidence>
<keyword evidence="7" id="KW-0949">S-adenosyl-L-methionine</keyword>
<dbReference type="Gene3D" id="3.20.20.70">
    <property type="entry name" value="Aldolase class I"/>
    <property type="match status" value="1"/>
</dbReference>
<keyword evidence="3" id="KW-0004">4Fe-4S</keyword>
<dbReference type="CDD" id="cd01335">
    <property type="entry name" value="Radical_SAM"/>
    <property type="match status" value="1"/>
</dbReference>
<keyword evidence="14" id="KW-1185">Reference proteome</keyword>
<feature type="domain" description="Radical SAM core" evidence="12">
    <location>
        <begin position="113"/>
        <end position="349"/>
    </location>
</feature>
<reference evidence="13" key="1">
    <citation type="submission" date="2013-12" db="EMBL/GenBank/DDBJ databases">
        <authorList>
            <person name="Omoto C.K."/>
            <person name="Sibley D."/>
            <person name="Venepally P."/>
            <person name="Hadjithomas M."/>
            <person name="Karamycheva S."/>
            <person name="Brunk B."/>
            <person name="Roos D."/>
            <person name="Caler E."/>
            <person name="Lorenzi H."/>
        </authorList>
    </citation>
    <scope>NUCLEOTIDE SEQUENCE</scope>
</reference>
<organism evidence="13 14">
    <name type="scientific">Gregarina niphandrodes</name>
    <name type="common">Septate eugregarine</name>
    <dbReference type="NCBI Taxonomy" id="110365"/>
    <lineage>
        <taxon>Eukaryota</taxon>
        <taxon>Sar</taxon>
        <taxon>Alveolata</taxon>
        <taxon>Apicomplexa</taxon>
        <taxon>Conoidasida</taxon>
        <taxon>Gregarinasina</taxon>
        <taxon>Eugregarinorida</taxon>
        <taxon>Gregarinidae</taxon>
        <taxon>Gregarina</taxon>
    </lineage>
</organism>
<evidence type="ECO:0000313" key="13">
    <source>
        <dbReference type="EMBL" id="EZG66683.1"/>
    </source>
</evidence>
<dbReference type="InterPro" id="IPR004383">
    <property type="entry name" value="rRNA_lsu_MTrfase_RlmN/Cfr"/>
</dbReference>
<evidence type="ECO:0000256" key="3">
    <source>
        <dbReference type="ARBA" id="ARBA00022485"/>
    </source>
</evidence>
<dbReference type="Pfam" id="PF04055">
    <property type="entry name" value="Radical_SAM"/>
    <property type="match status" value="1"/>
</dbReference>
<proteinExistence type="predicted"/>
<dbReference type="InterPro" id="IPR040072">
    <property type="entry name" value="Methyltransferase_A"/>
</dbReference>
<keyword evidence="9" id="KW-0408">Iron</keyword>
<dbReference type="SUPFAM" id="SSF102114">
    <property type="entry name" value="Radical SAM enzymes"/>
    <property type="match status" value="1"/>
</dbReference>
<dbReference type="GO" id="GO:0070475">
    <property type="term" value="P:rRNA base methylation"/>
    <property type="evidence" value="ECO:0007669"/>
    <property type="project" value="TreeGrafter"/>
</dbReference>
<keyword evidence="8" id="KW-0479">Metal-binding</keyword>